<evidence type="ECO:0000256" key="2">
    <source>
        <dbReference type="ARBA" id="ARBA00022692"/>
    </source>
</evidence>
<protein>
    <submittedName>
        <fullName evidence="7">EamA family transporter</fullName>
    </submittedName>
</protein>
<dbReference type="PANTHER" id="PTHR32322:SF9">
    <property type="entry name" value="AMINO-ACID METABOLITE EFFLUX PUMP-RELATED"/>
    <property type="match status" value="1"/>
</dbReference>
<organism evidence="7 8">
    <name type="scientific">Phocoenobacter atlanticus subsp. atlanticus</name>
    <dbReference type="NCBI Taxonomy" id="3061285"/>
    <lineage>
        <taxon>Bacteria</taxon>
        <taxon>Pseudomonadati</taxon>
        <taxon>Pseudomonadota</taxon>
        <taxon>Gammaproteobacteria</taxon>
        <taxon>Pasteurellales</taxon>
        <taxon>Pasteurellaceae</taxon>
        <taxon>Phocoenobacter</taxon>
        <taxon>Phocoenobacter atlanticus</taxon>
    </lineage>
</organism>
<feature type="transmembrane region" description="Helical" evidence="5">
    <location>
        <begin position="90"/>
        <end position="110"/>
    </location>
</feature>
<feature type="transmembrane region" description="Helical" evidence="5">
    <location>
        <begin position="266"/>
        <end position="285"/>
    </location>
</feature>
<evidence type="ECO:0000256" key="4">
    <source>
        <dbReference type="ARBA" id="ARBA00023136"/>
    </source>
</evidence>
<feature type="transmembrane region" description="Helical" evidence="5">
    <location>
        <begin position="241"/>
        <end position="260"/>
    </location>
</feature>
<dbReference type="SUPFAM" id="SSF103481">
    <property type="entry name" value="Multidrug resistance efflux transporter EmrE"/>
    <property type="match status" value="2"/>
</dbReference>
<comment type="caution">
    <text evidence="7">The sequence shown here is derived from an EMBL/GenBank/DDBJ whole genome shotgun (WGS) entry which is preliminary data.</text>
</comment>
<comment type="subcellular location">
    <subcellularLocation>
        <location evidence="1">Membrane</location>
        <topology evidence="1">Multi-pass membrane protein</topology>
    </subcellularLocation>
</comment>
<evidence type="ECO:0000256" key="5">
    <source>
        <dbReference type="SAM" id="Phobius"/>
    </source>
</evidence>
<evidence type="ECO:0000259" key="6">
    <source>
        <dbReference type="Pfam" id="PF00892"/>
    </source>
</evidence>
<reference evidence="7 8" key="1">
    <citation type="journal article" date="2023" name="Front. Microbiol.">
        <title>Phylogeography and host specificity of Pasteurellaceae pathogenic to sea-farmed fish in the north-east Atlantic.</title>
        <authorList>
            <person name="Gulla S."/>
            <person name="Colquhoun D.J."/>
            <person name="Olsen A.B."/>
            <person name="Spilsberg B."/>
            <person name="Lagesen K."/>
            <person name="Aakesson C.P."/>
            <person name="Strom S."/>
            <person name="Manji F."/>
            <person name="Birkbeck T.H."/>
            <person name="Nilsen H.K."/>
        </authorList>
    </citation>
    <scope>NUCLEOTIDE SEQUENCE [LARGE SCALE GENOMIC DNA]</scope>
    <source>
        <strain evidence="7 8">NVIB3131</strain>
    </source>
</reference>
<feature type="transmembrane region" description="Helical" evidence="5">
    <location>
        <begin position="208"/>
        <end position="229"/>
    </location>
</feature>
<keyword evidence="4 5" id="KW-0472">Membrane</keyword>
<feature type="domain" description="EamA" evidence="6">
    <location>
        <begin position="144"/>
        <end position="282"/>
    </location>
</feature>
<dbReference type="GO" id="GO:0016020">
    <property type="term" value="C:membrane"/>
    <property type="evidence" value="ECO:0007669"/>
    <property type="project" value="UniProtKB-SubCell"/>
</dbReference>
<evidence type="ECO:0000256" key="1">
    <source>
        <dbReference type="ARBA" id="ARBA00004141"/>
    </source>
</evidence>
<evidence type="ECO:0000256" key="3">
    <source>
        <dbReference type="ARBA" id="ARBA00022989"/>
    </source>
</evidence>
<dbReference type="Pfam" id="PF00892">
    <property type="entry name" value="EamA"/>
    <property type="match status" value="2"/>
</dbReference>
<dbReference type="RefSeq" id="WP_306351251.1">
    <property type="nucleotide sequence ID" value="NZ_JASAWV010000004.1"/>
</dbReference>
<keyword evidence="2 5" id="KW-0812">Transmembrane</keyword>
<keyword evidence="8" id="KW-1185">Reference proteome</keyword>
<dbReference type="InterPro" id="IPR037185">
    <property type="entry name" value="EmrE-like"/>
</dbReference>
<feature type="transmembrane region" description="Helical" evidence="5">
    <location>
        <begin position="175"/>
        <end position="196"/>
    </location>
</feature>
<gene>
    <name evidence="7" type="ORF">QJU57_02915</name>
</gene>
<accession>A0AAW8CG44</accession>
<name>A0AAW8CG44_9PAST</name>
<feature type="transmembrane region" description="Helical" evidence="5">
    <location>
        <begin position="117"/>
        <end position="136"/>
    </location>
</feature>
<dbReference type="EMBL" id="JASAXT010000004">
    <property type="protein sequence ID" value="MDP8148032.1"/>
    <property type="molecule type" value="Genomic_DNA"/>
</dbReference>
<dbReference type="AlphaFoldDB" id="A0AAW8CG44"/>
<proteinExistence type="predicted"/>
<dbReference type="PANTHER" id="PTHR32322">
    <property type="entry name" value="INNER MEMBRANE TRANSPORTER"/>
    <property type="match status" value="1"/>
</dbReference>
<dbReference type="InterPro" id="IPR000620">
    <property type="entry name" value="EamA_dom"/>
</dbReference>
<dbReference type="Proteomes" id="UP001226020">
    <property type="component" value="Unassembled WGS sequence"/>
</dbReference>
<keyword evidence="3 5" id="KW-1133">Transmembrane helix</keyword>
<feature type="transmembrane region" description="Helical" evidence="5">
    <location>
        <begin position="35"/>
        <end position="53"/>
    </location>
</feature>
<feature type="domain" description="EamA" evidence="6">
    <location>
        <begin position="9"/>
        <end position="134"/>
    </location>
</feature>
<feature type="transmembrane region" description="Helical" evidence="5">
    <location>
        <begin position="142"/>
        <end position="163"/>
    </location>
</feature>
<feature type="transmembrane region" description="Helical" evidence="5">
    <location>
        <begin position="7"/>
        <end position="29"/>
    </location>
</feature>
<evidence type="ECO:0000313" key="8">
    <source>
        <dbReference type="Proteomes" id="UP001226020"/>
    </source>
</evidence>
<feature type="transmembrane region" description="Helical" evidence="5">
    <location>
        <begin position="65"/>
        <end position="84"/>
    </location>
</feature>
<evidence type="ECO:0000313" key="7">
    <source>
        <dbReference type="EMBL" id="MDP8148032.1"/>
    </source>
</evidence>
<sequence>MKFARNDLFIGIFVAILWGVNFVPIKLGLQSLDPFAFTFLRFFFSAFPAVFFIKRPSNVSWRTLIIYGVLFGCGLWWTAFYAIHNGLSGGMASLFMQFSAFFTIGLSYLLLKEKVNLVQIIGSLIALLGLFLMILVTDGSSSIIGIGLILCAATVWSVCNLIVKIKRPNDMLAFMVWSSLFSAPAIFVMTVIVKGIDPFTSLPQTMDGKAWFSVLFQAYIITILSYILWNNLMKKYPATSVAPLSLLVPIAGISSTYFFFDEQIGIYKGIAMLIILVGLTVFMNAHRFNLKSK</sequence>
<dbReference type="InterPro" id="IPR050638">
    <property type="entry name" value="AA-Vitamin_Transporters"/>
</dbReference>